<dbReference type="Proteomes" id="UP000011713">
    <property type="component" value="Unassembled WGS sequence"/>
</dbReference>
<keyword evidence="2" id="KW-1185">Reference proteome</keyword>
<dbReference type="VEuPathDB" id="FungiDB:HpaG814333"/>
<reference evidence="2" key="1">
    <citation type="journal article" date="2010" name="Science">
        <title>Signatures of adaptation to obligate biotrophy in the Hyaloperonospora arabidopsidis genome.</title>
        <authorList>
            <person name="Baxter L."/>
            <person name="Tripathy S."/>
            <person name="Ishaque N."/>
            <person name="Boot N."/>
            <person name="Cabral A."/>
            <person name="Kemen E."/>
            <person name="Thines M."/>
            <person name="Ah-Fong A."/>
            <person name="Anderson R."/>
            <person name="Badejoko W."/>
            <person name="Bittner-Eddy P."/>
            <person name="Boore J.L."/>
            <person name="Chibucos M.C."/>
            <person name="Coates M."/>
            <person name="Dehal P."/>
            <person name="Delehaunty K."/>
            <person name="Dong S."/>
            <person name="Downton P."/>
            <person name="Dumas B."/>
            <person name="Fabro G."/>
            <person name="Fronick C."/>
            <person name="Fuerstenberg S.I."/>
            <person name="Fulton L."/>
            <person name="Gaulin E."/>
            <person name="Govers F."/>
            <person name="Hughes L."/>
            <person name="Humphray S."/>
            <person name="Jiang R.H."/>
            <person name="Judelson H."/>
            <person name="Kamoun S."/>
            <person name="Kyung K."/>
            <person name="Meijer H."/>
            <person name="Minx P."/>
            <person name="Morris P."/>
            <person name="Nelson J."/>
            <person name="Phuntumart V."/>
            <person name="Qutob D."/>
            <person name="Rehmany A."/>
            <person name="Rougon-Cardoso A."/>
            <person name="Ryden P."/>
            <person name="Torto-Alalibo T."/>
            <person name="Studholme D."/>
            <person name="Wang Y."/>
            <person name="Win J."/>
            <person name="Wood J."/>
            <person name="Clifton S.W."/>
            <person name="Rogers J."/>
            <person name="Van den Ackerveken G."/>
            <person name="Jones J.D."/>
            <person name="McDowell J.M."/>
            <person name="Beynon J."/>
            <person name="Tyler B.M."/>
        </authorList>
    </citation>
    <scope>NUCLEOTIDE SEQUENCE [LARGE SCALE GENOMIC DNA]</scope>
    <source>
        <strain evidence="2">Emoy2</strain>
    </source>
</reference>
<accession>M4C5F8</accession>
<name>M4C5F8_HYAAE</name>
<reference evidence="1" key="2">
    <citation type="submission" date="2015-06" db="UniProtKB">
        <authorList>
            <consortium name="EnsemblProtists"/>
        </authorList>
    </citation>
    <scope>IDENTIFICATION</scope>
    <source>
        <strain evidence="1">Emoy2</strain>
    </source>
</reference>
<evidence type="ECO:0000313" key="2">
    <source>
        <dbReference type="Proteomes" id="UP000011713"/>
    </source>
</evidence>
<protein>
    <submittedName>
        <fullName evidence="1">Uncharacterized protein</fullName>
    </submittedName>
</protein>
<dbReference type="EMBL" id="ABWE02003911">
    <property type="status" value="NOT_ANNOTATED_CDS"/>
    <property type="molecule type" value="Genomic_DNA"/>
</dbReference>
<sequence length="228" mass="25508">MLFVAPLLRRWWLRCSNSSRSLSGVVGMVSHAVHEWASVRPSFRRMKGVSSYLIYGLHTSLWRVLQSAGGLLVLTGVGRLVGDIPSAERLRVYTYLTPGHGDDVGDPTSWARMMWAARSTVVRDTLRDSHTVAEIAIIRASAMTLRSIWLDAQWVNGEISFTVAETSLQALRPIISKWSALRVTLCDEWLHYASLDTSTWLRSATMVVFKAYFLACEMDQCSALGDVI</sequence>
<dbReference type="AlphaFoldDB" id="M4C5F8"/>
<evidence type="ECO:0000313" key="1">
    <source>
        <dbReference type="EnsemblProtists" id="HpaP814333"/>
    </source>
</evidence>
<dbReference type="InParanoid" id="M4C5F8"/>
<proteinExistence type="predicted"/>
<organism evidence="1 2">
    <name type="scientific">Hyaloperonospora arabidopsidis (strain Emoy2)</name>
    <name type="common">Downy mildew agent</name>
    <name type="synonym">Peronospora arabidopsidis</name>
    <dbReference type="NCBI Taxonomy" id="559515"/>
    <lineage>
        <taxon>Eukaryota</taxon>
        <taxon>Sar</taxon>
        <taxon>Stramenopiles</taxon>
        <taxon>Oomycota</taxon>
        <taxon>Peronosporomycetes</taxon>
        <taxon>Peronosporales</taxon>
        <taxon>Peronosporaceae</taxon>
        <taxon>Hyaloperonospora</taxon>
    </lineage>
</organism>
<dbReference type="HOGENOM" id="CLU_1216763_0_0_1"/>
<dbReference type="EnsemblProtists" id="HpaT814333">
    <property type="protein sequence ID" value="HpaP814333"/>
    <property type="gene ID" value="HpaG814333"/>
</dbReference>